<feature type="non-terminal residue" evidence="1">
    <location>
        <position position="1"/>
    </location>
</feature>
<dbReference type="Proteomes" id="UP000554482">
    <property type="component" value="Unassembled WGS sequence"/>
</dbReference>
<keyword evidence="2" id="KW-1185">Reference proteome</keyword>
<name>A0A7J6XAK3_THATH</name>
<gene>
    <name evidence="1" type="ORF">FRX31_004406</name>
</gene>
<dbReference type="EMBL" id="JABWDY010003360">
    <property type="protein sequence ID" value="KAF5206007.1"/>
    <property type="molecule type" value="Genomic_DNA"/>
</dbReference>
<comment type="caution">
    <text evidence="1">The sequence shown here is derived from an EMBL/GenBank/DDBJ whole genome shotgun (WGS) entry which is preliminary data.</text>
</comment>
<dbReference type="AlphaFoldDB" id="A0A7J6XAK3"/>
<accession>A0A7J6XAK3</accession>
<protein>
    <submittedName>
        <fullName evidence="1">Uncharacterized protein</fullName>
    </submittedName>
</protein>
<organism evidence="1 2">
    <name type="scientific">Thalictrum thalictroides</name>
    <name type="common">Rue-anemone</name>
    <name type="synonym">Anemone thalictroides</name>
    <dbReference type="NCBI Taxonomy" id="46969"/>
    <lineage>
        <taxon>Eukaryota</taxon>
        <taxon>Viridiplantae</taxon>
        <taxon>Streptophyta</taxon>
        <taxon>Embryophyta</taxon>
        <taxon>Tracheophyta</taxon>
        <taxon>Spermatophyta</taxon>
        <taxon>Magnoliopsida</taxon>
        <taxon>Ranunculales</taxon>
        <taxon>Ranunculaceae</taxon>
        <taxon>Thalictroideae</taxon>
        <taxon>Thalictrum</taxon>
    </lineage>
</organism>
<reference evidence="1 2" key="1">
    <citation type="submission" date="2020-06" db="EMBL/GenBank/DDBJ databases">
        <title>Transcriptomic and genomic resources for Thalictrum thalictroides and T. hernandezii: Facilitating candidate gene discovery in an emerging model plant lineage.</title>
        <authorList>
            <person name="Arias T."/>
            <person name="Riano-Pachon D.M."/>
            <person name="Di Stilio V.S."/>
        </authorList>
    </citation>
    <scope>NUCLEOTIDE SEQUENCE [LARGE SCALE GENOMIC DNA]</scope>
    <source>
        <strain evidence="2">cv. WT478/WT964</strain>
        <tissue evidence="1">Leaves</tissue>
    </source>
</reference>
<proteinExistence type="predicted"/>
<evidence type="ECO:0000313" key="2">
    <source>
        <dbReference type="Proteomes" id="UP000554482"/>
    </source>
</evidence>
<evidence type="ECO:0000313" key="1">
    <source>
        <dbReference type="EMBL" id="KAF5206007.1"/>
    </source>
</evidence>
<sequence>FVCIIIVGGDICNDSSSRASKDVVLTKIMAHGLPIGSAGTHAIGYSQSNVSLNFESADGGVDKIMEAWASRNLINRRTDILSKCAIFEVLTS</sequence>